<evidence type="ECO:0000313" key="3">
    <source>
        <dbReference type="Proteomes" id="UP001146120"/>
    </source>
</evidence>
<dbReference type="AlphaFoldDB" id="A0AAV2YVM1"/>
<dbReference type="EMBL" id="DAKRPA010000140">
    <property type="protein sequence ID" value="DAZ97283.1"/>
    <property type="molecule type" value="Genomic_DNA"/>
</dbReference>
<feature type="region of interest" description="Disordered" evidence="1">
    <location>
        <begin position="223"/>
        <end position="245"/>
    </location>
</feature>
<comment type="caution">
    <text evidence="2">The sequence shown here is derived from an EMBL/GenBank/DDBJ whole genome shotgun (WGS) entry which is preliminary data.</text>
</comment>
<keyword evidence="3" id="KW-1185">Reference proteome</keyword>
<accession>A0AAV2YVM1</accession>
<feature type="region of interest" description="Disordered" evidence="1">
    <location>
        <begin position="161"/>
        <end position="203"/>
    </location>
</feature>
<dbReference type="Proteomes" id="UP001146120">
    <property type="component" value="Unassembled WGS sequence"/>
</dbReference>
<feature type="compositionally biased region" description="Basic and acidic residues" evidence="1">
    <location>
        <begin position="162"/>
        <end position="200"/>
    </location>
</feature>
<organism evidence="2 3">
    <name type="scientific">Lagenidium giganteum</name>
    <dbReference type="NCBI Taxonomy" id="4803"/>
    <lineage>
        <taxon>Eukaryota</taxon>
        <taxon>Sar</taxon>
        <taxon>Stramenopiles</taxon>
        <taxon>Oomycota</taxon>
        <taxon>Peronosporomycetes</taxon>
        <taxon>Pythiales</taxon>
        <taxon>Pythiaceae</taxon>
    </lineage>
</organism>
<evidence type="ECO:0000313" key="2">
    <source>
        <dbReference type="EMBL" id="DAZ97283.1"/>
    </source>
</evidence>
<gene>
    <name evidence="2" type="ORF">N0F65_009816</name>
</gene>
<name>A0AAV2YVM1_9STRA</name>
<evidence type="ECO:0000256" key="1">
    <source>
        <dbReference type="SAM" id="MobiDB-lite"/>
    </source>
</evidence>
<feature type="non-terminal residue" evidence="2">
    <location>
        <position position="372"/>
    </location>
</feature>
<proteinExistence type="predicted"/>
<protein>
    <submittedName>
        <fullName evidence="2">Uncharacterized protein</fullName>
    </submittedName>
</protein>
<reference evidence="2" key="2">
    <citation type="journal article" date="2023" name="Microbiol Resour">
        <title>Decontamination and Annotation of the Draft Genome Sequence of the Oomycete Lagenidium giganteum ARSEF 373.</title>
        <authorList>
            <person name="Morgan W.R."/>
            <person name="Tartar A."/>
        </authorList>
    </citation>
    <scope>NUCLEOTIDE SEQUENCE</scope>
    <source>
        <strain evidence="2">ARSEF 373</strain>
    </source>
</reference>
<sequence length="372" mass="42058">MDCVCVGSASDGGAVQRPPGRAWGVSDDVPRAPEFDLLKNANYVLDFGSSVLLPPSPSCYSYDDLLDAIHGLTTMANEVWYDHMRMLLSRLRTFVSKNKSADPVQLPVRVDLTRMYVDKFMGLVMAAIQSESAKWCQEYHDVLRSNDYHAPAWSLVNTLQDQYRDRPRHDRGERDRRREPMKRSSGRDQAAHPAQQDRIRAMRPPPFWPRLPGWRRLVHQSAASAPLANGPAPRCHRLGEGEHPNDQHSVITEREFTRFAAACALRVKINKTIQREVLSAALAKHGLKLPAASPASVNTADGPRYMLNTQLKYVLSEFIRRTHMPLPDFVELVHGQTACDYRPNKNIVPSVLSALCRSYKHRDLLLRIAHEG</sequence>
<reference evidence="2" key="1">
    <citation type="submission" date="2022-11" db="EMBL/GenBank/DDBJ databases">
        <authorList>
            <person name="Morgan W.R."/>
            <person name="Tartar A."/>
        </authorList>
    </citation>
    <scope>NUCLEOTIDE SEQUENCE</scope>
    <source>
        <strain evidence="2">ARSEF 373</strain>
    </source>
</reference>